<evidence type="ECO:0000256" key="1">
    <source>
        <dbReference type="ARBA" id="ARBA00011073"/>
    </source>
</evidence>
<dbReference type="Proteomes" id="UP000001058">
    <property type="component" value="Unassembled WGS sequence"/>
</dbReference>
<feature type="compositionally biased region" description="Polar residues" evidence="2">
    <location>
        <begin position="685"/>
        <end position="704"/>
    </location>
</feature>
<dbReference type="InParanoid" id="D8U6S8"/>
<dbReference type="InterPro" id="IPR008979">
    <property type="entry name" value="Galactose-bd-like_sf"/>
</dbReference>
<name>D8U6S8_VOLCA</name>
<accession>D8U6S8</accession>
<dbReference type="InterPro" id="IPR051048">
    <property type="entry name" value="Peptidase_S8/S53_subtilisin"/>
</dbReference>
<evidence type="ECO:0000313" key="3">
    <source>
        <dbReference type="EMBL" id="EFJ44563.1"/>
    </source>
</evidence>
<organism evidence="4">
    <name type="scientific">Volvox carteri f. nagariensis</name>
    <dbReference type="NCBI Taxonomy" id="3068"/>
    <lineage>
        <taxon>Eukaryota</taxon>
        <taxon>Viridiplantae</taxon>
        <taxon>Chlorophyta</taxon>
        <taxon>core chlorophytes</taxon>
        <taxon>Chlorophyceae</taxon>
        <taxon>CS clade</taxon>
        <taxon>Chlamydomonadales</taxon>
        <taxon>Volvocaceae</taxon>
        <taxon>Volvox</taxon>
    </lineage>
</organism>
<reference evidence="3 4" key="1">
    <citation type="journal article" date="2010" name="Science">
        <title>Genomic analysis of organismal complexity in the multicellular green alga Volvox carteri.</title>
        <authorList>
            <person name="Prochnik S.E."/>
            <person name="Umen J."/>
            <person name="Nedelcu A.M."/>
            <person name="Hallmann A."/>
            <person name="Miller S.M."/>
            <person name="Nishii I."/>
            <person name="Ferris P."/>
            <person name="Kuo A."/>
            <person name="Mitros T."/>
            <person name="Fritz-Laylin L.K."/>
            <person name="Hellsten U."/>
            <person name="Chapman J."/>
            <person name="Simakov O."/>
            <person name="Rensing S.A."/>
            <person name="Terry A."/>
            <person name="Pangilinan J."/>
            <person name="Kapitonov V."/>
            <person name="Jurka J."/>
            <person name="Salamov A."/>
            <person name="Shapiro H."/>
            <person name="Schmutz J."/>
            <person name="Grimwood J."/>
            <person name="Lindquist E."/>
            <person name="Lucas S."/>
            <person name="Grigoriev I.V."/>
            <person name="Schmitt R."/>
            <person name="Kirk D."/>
            <person name="Rokhsar D.S."/>
        </authorList>
    </citation>
    <scope>NUCLEOTIDE SEQUENCE [LARGE SCALE GENOMIC DNA]</scope>
    <source>
        <strain evidence="4">f. Nagariensis / Eve</strain>
    </source>
</reference>
<feature type="region of interest" description="Disordered" evidence="2">
    <location>
        <begin position="627"/>
        <end position="766"/>
    </location>
</feature>
<dbReference type="KEGG" id="vcn:VOLCADRAFT_95169"/>
<dbReference type="Gene3D" id="2.60.120.380">
    <property type="match status" value="1"/>
</dbReference>
<proteinExistence type="inferred from homology"/>
<gene>
    <name evidence="3" type="ORF">VOLCADRAFT_95169</name>
</gene>
<dbReference type="PROSITE" id="PS50231">
    <property type="entry name" value="RICIN_B_LECTIN"/>
    <property type="match status" value="1"/>
</dbReference>
<sequence>MSTPMLTFPDNVIMPACMYACMYVCMPASHAAHVRHILTCSRKPAIQVAGHLALAAAIAGARSLEGGLAKAVFQPMGPPPNGYQGWGRIDLSRTLPLPGLTPGDFKIQVADRGTIATGDVFYLPGLRATGMGRITATLVWHDYPGEPSSMTSLVNDLDFYYTLNDNTTWRQIRPDTVNNVERIELHDLAVNDRITFIVHGREIRHQMLSSDPVEDTTLPQYWAVVVVGSFTGFLQTPLNPVYMRPQRLQNFISTSQQMDAISFHVRLREQSCLGRQFDSYMPIALRAGCDKQSAVVQFREVEGSDEGGKLYTYNMVDYLGLCLTAWGGDGSSEPSIFWANCSGDSAQEVAVYVNPHNTSSSAYRIAPWLLVNKNRASWLCLRAPALAGLDGNELAPFTLAPCDDDDKLQSLELAAMPPALLFRAEWYSGPNVSTADLDLVVTWKDLDSGLWYSISAANPNTHGGLHNVDNAKAQPLATNFEEVYWPYEQQPDVSTYYVCVRPKVVLQSILRVVLYIKTVGVERLHIERKNMAFSALQYDEVVSSYCDNAKSPRAPKTPPPPEEAPPPDYIYQAPPDYMQPPEFKQTANSWRSPKYWHPLETFPPPSFYLYPPPQEMEDEIFGARSLREHAASASAADSSEQDRRLPQAAASTASTDGYLPSSRNALELSGDGLPDSGNIGDVPNTDGSMSTNGPCSDQSHSSSPEDLPNSSRPESPASARSDKSPSLKQASKHQPTLPPYNSPQNLPRRFQRQPTPPSDHGVGSGS</sequence>
<dbReference type="RefSeq" id="XP_002954413.1">
    <property type="nucleotide sequence ID" value="XM_002954367.1"/>
</dbReference>
<keyword evidence="4" id="KW-1185">Reference proteome</keyword>
<dbReference type="AlphaFoldDB" id="D8U6S8"/>
<dbReference type="GeneID" id="9624558"/>
<dbReference type="OrthoDB" id="534383at2759"/>
<dbReference type="PANTHER" id="PTHR43399:SF4">
    <property type="entry name" value="CELL WALL-ASSOCIATED PROTEASE"/>
    <property type="match status" value="1"/>
</dbReference>
<protein>
    <submittedName>
        <fullName evidence="3">Uncharacterized protein</fullName>
    </submittedName>
</protein>
<evidence type="ECO:0000256" key="2">
    <source>
        <dbReference type="SAM" id="MobiDB-lite"/>
    </source>
</evidence>
<dbReference type="EMBL" id="GL378363">
    <property type="protein sequence ID" value="EFJ44563.1"/>
    <property type="molecule type" value="Genomic_DNA"/>
</dbReference>
<feature type="compositionally biased region" description="Low complexity" evidence="2">
    <location>
        <begin position="710"/>
        <end position="719"/>
    </location>
</feature>
<evidence type="ECO:0000313" key="4">
    <source>
        <dbReference type="Proteomes" id="UP000001058"/>
    </source>
</evidence>
<dbReference type="SUPFAM" id="SSF49785">
    <property type="entry name" value="Galactose-binding domain-like"/>
    <property type="match status" value="1"/>
</dbReference>
<comment type="similarity">
    <text evidence="1">Belongs to the peptidase S8 family.</text>
</comment>
<dbReference type="STRING" id="3068.D8U6S8"/>
<dbReference type="PANTHER" id="PTHR43399">
    <property type="entry name" value="SUBTILISIN-RELATED"/>
    <property type="match status" value="1"/>
</dbReference>